<dbReference type="AlphaFoldDB" id="A0AAP0D894"/>
<protein>
    <submittedName>
        <fullName evidence="2">Uncharacterized protein</fullName>
    </submittedName>
</protein>
<dbReference type="EMBL" id="JBCNJP010000014">
    <property type="protein sequence ID" value="KAK9068268.1"/>
    <property type="molecule type" value="Genomic_DNA"/>
</dbReference>
<dbReference type="GO" id="GO:0000398">
    <property type="term" value="P:mRNA splicing, via spliceosome"/>
    <property type="evidence" value="ECO:0007669"/>
    <property type="project" value="InterPro"/>
</dbReference>
<dbReference type="GO" id="GO:0035196">
    <property type="term" value="P:miRNA processing"/>
    <property type="evidence" value="ECO:0007669"/>
    <property type="project" value="InterPro"/>
</dbReference>
<accession>A0AAP0D894</accession>
<feature type="compositionally biased region" description="Polar residues" evidence="1">
    <location>
        <begin position="29"/>
        <end position="59"/>
    </location>
</feature>
<evidence type="ECO:0000313" key="2">
    <source>
        <dbReference type="EMBL" id="KAK9068268.1"/>
    </source>
</evidence>
<dbReference type="Proteomes" id="UP001408789">
    <property type="component" value="Unassembled WGS sequence"/>
</dbReference>
<gene>
    <name evidence="2" type="ORF">SSX86_012379</name>
</gene>
<reference evidence="2 3" key="1">
    <citation type="submission" date="2024-04" db="EMBL/GenBank/DDBJ databases">
        <title>The reference genome of an endangered Asteraceae, Deinandra increscens subsp. villosa, native to the Central Coast of California.</title>
        <authorList>
            <person name="Guilliams M."/>
            <person name="Hasenstab-Lehman K."/>
            <person name="Meyer R."/>
            <person name="Mcevoy S."/>
        </authorList>
    </citation>
    <scope>NUCLEOTIDE SEQUENCE [LARGE SCALE GENOMIC DNA]</scope>
    <source>
        <tissue evidence="2">Leaf</tissue>
    </source>
</reference>
<evidence type="ECO:0000313" key="3">
    <source>
        <dbReference type="Proteomes" id="UP001408789"/>
    </source>
</evidence>
<feature type="compositionally biased region" description="Basic and acidic residues" evidence="1">
    <location>
        <begin position="1"/>
        <end position="15"/>
    </location>
</feature>
<organism evidence="2 3">
    <name type="scientific">Deinandra increscens subsp. villosa</name>
    <dbReference type="NCBI Taxonomy" id="3103831"/>
    <lineage>
        <taxon>Eukaryota</taxon>
        <taxon>Viridiplantae</taxon>
        <taxon>Streptophyta</taxon>
        <taxon>Embryophyta</taxon>
        <taxon>Tracheophyta</taxon>
        <taxon>Spermatophyta</taxon>
        <taxon>Magnoliopsida</taxon>
        <taxon>eudicotyledons</taxon>
        <taxon>Gunneridae</taxon>
        <taxon>Pentapetalae</taxon>
        <taxon>asterids</taxon>
        <taxon>campanulids</taxon>
        <taxon>Asterales</taxon>
        <taxon>Asteraceae</taxon>
        <taxon>Asteroideae</taxon>
        <taxon>Heliantheae alliance</taxon>
        <taxon>Madieae</taxon>
        <taxon>Madiinae</taxon>
        <taxon>Deinandra</taxon>
    </lineage>
</organism>
<name>A0AAP0D894_9ASTR</name>
<feature type="compositionally biased region" description="Polar residues" evidence="1">
    <location>
        <begin position="248"/>
        <end position="257"/>
    </location>
</feature>
<proteinExistence type="predicted"/>
<feature type="compositionally biased region" description="Polar residues" evidence="1">
    <location>
        <begin position="67"/>
        <end position="102"/>
    </location>
</feature>
<comment type="caution">
    <text evidence="2">The sequence shown here is derived from an EMBL/GenBank/DDBJ whole genome shotgun (WGS) entry which is preliminary data.</text>
</comment>
<keyword evidence="3" id="KW-1185">Reference proteome</keyword>
<evidence type="ECO:0000256" key="1">
    <source>
        <dbReference type="SAM" id="MobiDB-lite"/>
    </source>
</evidence>
<dbReference type="InterPro" id="IPR039292">
    <property type="entry name" value="SICKLE"/>
</dbReference>
<dbReference type="PANTHER" id="PTHR36054">
    <property type="entry name" value="PROTEIN SICKLE"/>
    <property type="match status" value="1"/>
</dbReference>
<feature type="compositionally biased region" description="Low complexity" evidence="1">
    <location>
        <begin position="129"/>
        <end position="142"/>
    </location>
</feature>
<feature type="compositionally biased region" description="Gly residues" evidence="1">
    <location>
        <begin position="258"/>
        <end position="274"/>
    </location>
</feature>
<feature type="region of interest" description="Disordered" evidence="1">
    <location>
        <begin position="1"/>
        <end position="288"/>
    </location>
</feature>
<dbReference type="PANTHER" id="PTHR36054:SF2">
    <property type="entry name" value="PROTEIN SICKLE"/>
    <property type="match status" value="1"/>
</dbReference>
<feature type="compositionally biased region" description="Polar residues" evidence="1">
    <location>
        <begin position="119"/>
        <end position="128"/>
    </location>
</feature>
<sequence>MEESAQRRERLKAMRMEASQEDTTHNNDHSAASLSNPFLESTSNPEIQVPTSQSFNYYTNPMAAYSGNKQKSQVSPQISQNYSSTPSNTILPTNETFPSPSLQPHINQPPNPQMQQSQGHYPNSNYAYSSNPPQSSNFPSPNWTGNSPNPRGYHGPGGMGFPSPQTHYTSGPGQGGYPSSGPRPHFTNSPGHGSGRGYPSPGPNFRNSPNHGAGQGGYPSSGPGPGPHFTNSPGHGSGRGYPSPGPNFRNSPNRGSGLNQGRGYGSGFGGGRGRGGGRHHVTAEDRPDRFFNKSMVEDPWKFLEPVVWKSLKKQWIPHSLNVKKPRVSESPRPSSSQPSLAEILAASFNEAEKDEPNAE</sequence>